<name>A0ABY9T2D9_BREBE</name>
<keyword evidence="2" id="KW-1185">Reference proteome</keyword>
<dbReference type="Proteomes" id="UP001256827">
    <property type="component" value="Chromosome"/>
</dbReference>
<organism evidence="1 2">
    <name type="scientific">Brevibacillus brevis</name>
    <name type="common">Bacillus brevis</name>
    <dbReference type="NCBI Taxonomy" id="1393"/>
    <lineage>
        <taxon>Bacteria</taxon>
        <taxon>Bacillati</taxon>
        <taxon>Bacillota</taxon>
        <taxon>Bacilli</taxon>
        <taxon>Bacillales</taxon>
        <taxon>Paenibacillaceae</taxon>
        <taxon>Brevibacillus</taxon>
    </lineage>
</organism>
<evidence type="ECO:0000313" key="1">
    <source>
        <dbReference type="EMBL" id="WNC14273.1"/>
    </source>
</evidence>
<gene>
    <name evidence="1" type="ORF">RGB73_26935</name>
</gene>
<reference evidence="1 2" key="1">
    <citation type="submission" date="2023-09" db="EMBL/GenBank/DDBJ databases">
        <title>Complete Genome and Methylome dissection of Bacillus brevis NEB573 original source of BbsI restriction endonuclease.</title>
        <authorList>
            <person name="Fomenkov A."/>
            <person name="Roberts R.D."/>
        </authorList>
    </citation>
    <scope>NUCLEOTIDE SEQUENCE [LARGE SCALE GENOMIC DNA]</scope>
    <source>
        <strain evidence="1 2">NEB573</strain>
    </source>
</reference>
<evidence type="ECO:0008006" key="3">
    <source>
        <dbReference type="Google" id="ProtNLM"/>
    </source>
</evidence>
<sequence>MLKLVKKLKQSLIIPKSRVTSFLRFISEDTYKGQVDNPLSLNRYIYTHNNPLKFIDPSGHMPVWSLNLISATYNSGVVADWEASMMVFGGNTALGNGKHTSLYTPFHEIAQINVAKKLYEMTGLQPELEKSLETGETEFFGLLKKKYEADIVLGNQVWEVKPLNGQDPKPQLELYKKIGGLIEGKKLNTISGITVFDQINKGEARYSMYVQNDDGTRKALTTVGAAIVIAKGLAKMTPLGKRLSPGY</sequence>
<accession>A0ABY9T2D9</accession>
<dbReference type="Gene3D" id="2.180.10.10">
    <property type="entry name" value="RHS repeat-associated core"/>
    <property type="match status" value="1"/>
</dbReference>
<protein>
    <recommendedName>
        <fullName evidence="3">RHS repeat-associated core domain-containing protein</fullName>
    </recommendedName>
</protein>
<evidence type="ECO:0000313" key="2">
    <source>
        <dbReference type="Proteomes" id="UP001256827"/>
    </source>
</evidence>
<dbReference type="EMBL" id="CP134050">
    <property type="protein sequence ID" value="WNC14273.1"/>
    <property type="molecule type" value="Genomic_DNA"/>
</dbReference>
<proteinExistence type="predicted"/>